<evidence type="ECO:0000313" key="2">
    <source>
        <dbReference type="Proteomes" id="UP001262817"/>
    </source>
</evidence>
<protein>
    <submittedName>
        <fullName evidence="1">Uncharacterized protein</fullName>
    </submittedName>
</protein>
<dbReference type="EMBL" id="JARPXR010000003">
    <property type="protein sequence ID" value="MDT2583108.1"/>
    <property type="molecule type" value="Genomic_DNA"/>
</dbReference>
<reference evidence="1" key="1">
    <citation type="submission" date="2023-03" db="EMBL/GenBank/DDBJ databases">
        <authorList>
            <person name="Shen W."/>
            <person name="Cai J."/>
        </authorList>
    </citation>
    <scope>NUCLEOTIDE SEQUENCE</scope>
    <source>
        <strain evidence="1">P86-2</strain>
    </source>
</reference>
<dbReference type="AlphaFoldDB" id="A0AAJ2ITU7"/>
<gene>
    <name evidence="1" type="ORF">P7D17_03105</name>
</gene>
<proteinExistence type="predicted"/>
<evidence type="ECO:0000313" key="1">
    <source>
        <dbReference type="EMBL" id="MDT2583108.1"/>
    </source>
</evidence>
<sequence>MTERKAIKAKKQAIRRARLKKAGTVAAMLPLVMSKGAPVATLIRGRHDEEVPGIEQVVEMPEQEIADVVLPETPAEAMYEEAKEAEVLEELEIQEITETPATFEAPQKFEAPRFSEGGLTQFEASDAYVGIVPLNMPWNDWGNRDNWPLGTIYSVQWVEKDEVRIEFSRNFPEVDDPSKTFNIGVGQFKDIEFKIGVGDELSEIMLAGDYTHDGGDRSFLTLRGVNPETYGQISVYGRNTGKSEESIRLIGGQLRPNPFFPIVFAKEDIRLGRVTDKFVGDDVPVDYVIKWPHLDLGDLGFTGNFYFRDKIAAIVFDSTDYVGPAQINYGAVDWESIAADLVLELTQQRQLVDMQYEVDIAALESAFTGTGLFYEAQVHENVPVALQNIQINRGLVPERPFDGTRTVQNISRHISLDFEIEMANGHRLPKVEKFEVQLPKEILRHNRAGLSASFVHIEGHNHSPAVHAAVREAAQDLPQTLSEELLSELTQIILTQSAQANGLYDGTITLATTGFTPTIIDDLQAVPDKTFDNTKLVVDGQEEYTFEFAIKGPNPAGVGEVRFATATLVIGRHDLKFANSHVGRHKIVVQPYVYKSLDITAGIEDLFSTEDLPAFLADYRVQIEKAIQTLAEQGGLFVDTNINQKEVSWTVGHVDSREYDGTTAVTGIVAPELTGFVEGDSNTIAWDFGDLENRLQFASSLPGEWWIEGFDFNDSMLNRRDQISGANLPNYKISNSPEFARATINPLTLEVEDIGRLIFDRGEISRQYNATNIYDYSSLTPLIIEKIERLAENNRYRFVFYDAFDELYFDSRHVTDGFVPVRVMSDFGLQRLGVQNSVESPVQLSPELREYLRDKLFYGEITPRQVFWGLGQVGDKDYDGKVSATIKGEVQLLPAPEATGDFGIADIDKEGAQRVILQTGSAEFSSENVAFDTDDNVTGQSVRTLGDWFIDGGLYASNYELVAQPLEGEEIGTVDFDLPNQLFGQSAFAMPEFFIAERMQPAFADAVIHPLDVQFTGLALADPSVSHSYTGRKIEPEMILPSLSTIDNTKQALLVQELEEGRVNDVIGGLIHKNNTQRGTARTALDDIWDITGDGASNYILLKADELEWEIVAGKVTAWDPEQIAGAQAGLATRLFDNTRYFSEDDIIRRPRLNTVDLDISNWDLSFNSPHVLGAKYLTIGNPELVRAQLNDLLGPNQVLADNFDFTSLFAGEITPRILRWENGRIPSRRYNGTVDIIGEITLPTFFGYS</sequence>
<name>A0AAJ2ITU7_9LACT</name>
<organism evidence="1 2">
    <name type="scientific">Lactococcus petauri</name>
    <dbReference type="NCBI Taxonomy" id="1940789"/>
    <lineage>
        <taxon>Bacteria</taxon>
        <taxon>Bacillati</taxon>
        <taxon>Bacillota</taxon>
        <taxon>Bacilli</taxon>
        <taxon>Lactobacillales</taxon>
        <taxon>Streptococcaceae</taxon>
        <taxon>Lactococcus</taxon>
    </lineage>
</organism>
<dbReference type="Proteomes" id="UP001262817">
    <property type="component" value="Unassembled WGS sequence"/>
</dbReference>
<accession>A0AAJ2ITU7</accession>
<comment type="caution">
    <text evidence="1">The sequence shown here is derived from an EMBL/GenBank/DDBJ whole genome shotgun (WGS) entry which is preliminary data.</text>
</comment>
<dbReference type="RefSeq" id="WP_311842841.1">
    <property type="nucleotide sequence ID" value="NZ_JARPXR010000003.1"/>
</dbReference>